<feature type="compositionally biased region" description="Polar residues" evidence="1">
    <location>
        <begin position="70"/>
        <end position="89"/>
    </location>
</feature>
<dbReference type="OrthoDB" id="1062827at2759"/>
<feature type="compositionally biased region" description="Polar residues" evidence="1">
    <location>
        <begin position="98"/>
        <end position="121"/>
    </location>
</feature>
<name>A0A8X7UNE4_BRACI</name>
<gene>
    <name evidence="2" type="ORF">Bca52824_044513</name>
</gene>
<protein>
    <submittedName>
        <fullName evidence="2">Uncharacterized protein</fullName>
    </submittedName>
</protein>
<feature type="compositionally biased region" description="Polar residues" evidence="1">
    <location>
        <begin position="24"/>
        <end position="49"/>
    </location>
</feature>
<dbReference type="EMBL" id="JAAMPC010000010">
    <property type="protein sequence ID" value="KAG2284909.1"/>
    <property type="molecule type" value="Genomic_DNA"/>
</dbReference>
<dbReference type="Proteomes" id="UP000886595">
    <property type="component" value="Unassembled WGS sequence"/>
</dbReference>
<keyword evidence="3" id="KW-1185">Reference proteome</keyword>
<feature type="region of interest" description="Disordered" evidence="1">
    <location>
        <begin position="1"/>
        <end position="121"/>
    </location>
</feature>
<sequence length="274" mass="30844">MEDDKMNGSNPTDRSSEKRKRNSNDCSGQSNKRSSVYPRSSENTNTPQQTDKRSGLLPLKRVFSRVLGDVTNTVNNTPSEPQSGVSNHTESVHRLSESSRVNLSNSTRPSNKQSGENWNKSGLTWQHVKGCSSTMDSYTSNKRRCADIRPTNLLKAFSKTNSTQKHSATSSSLKAQQAFIDETNIEDDSENLSPFEDQGFQIYDISSEEEETNYEDHSDSETTALPMKEISVQTFEDDQRAQVLKMATIFQNIFQDKPVKKGWTKTKRQGNNVL</sequence>
<accession>A0A8X7UNE4</accession>
<dbReference type="AlphaFoldDB" id="A0A8X7UNE4"/>
<proteinExistence type="predicted"/>
<evidence type="ECO:0000313" key="3">
    <source>
        <dbReference type="Proteomes" id="UP000886595"/>
    </source>
</evidence>
<reference evidence="2 3" key="1">
    <citation type="submission" date="2020-02" db="EMBL/GenBank/DDBJ databases">
        <authorList>
            <person name="Ma Q."/>
            <person name="Huang Y."/>
            <person name="Song X."/>
            <person name="Pei D."/>
        </authorList>
    </citation>
    <scope>NUCLEOTIDE SEQUENCE [LARGE SCALE GENOMIC DNA]</scope>
    <source>
        <strain evidence="2">Sxm20200214</strain>
        <tissue evidence="2">Leaf</tissue>
    </source>
</reference>
<evidence type="ECO:0000256" key="1">
    <source>
        <dbReference type="SAM" id="MobiDB-lite"/>
    </source>
</evidence>
<organism evidence="2 3">
    <name type="scientific">Brassica carinata</name>
    <name type="common">Ethiopian mustard</name>
    <name type="synonym">Abyssinian cabbage</name>
    <dbReference type="NCBI Taxonomy" id="52824"/>
    <lineage>
        <taxon>Eukaryota</taxon>
        <taxon>Viridiplantae</taxon>
        <taxon>Streptophyta</taxon>
        <taxon>Embryophyta</taxon>
        <taxon>Tracheophyta</taxon>
        <taxon>Spermatophyta</taxon>
        <taxon>Magnoliopsida</taxon>
        <taxon>eudicotyledons</taxon>
        <taxon>Gunneridae</taxon>
        <taxon>Pentapetalae</taxon>
        <taxon>rosids</taxon>
        <taxon>malvids</taxon>
        <taxon>Brassicales</taxon>
        <taxon>Brassicaceae</taxon>
        <taxon>Brassiceae</taxon>
        <taxon>Brassica</taxon>
    </lineage>
</organism>
<evidence type="ECO:0000313" key="2">
    <source>
        <dbReference type="EMBL" id="KAG2284909.1"/>
    </source>
</evidence>
<comment type="caution">
    <text evidence="2">The sequence shown here is derived from an EMBL/GenBank/DDBJ whole genome shotgun (WGS) entry which is preliminary data.</text>
</comment>